<comment type="caution">
    <text evidence="2">The sequence shown here is derived from an EMBL/GenBank/DDBJ whole genome shotgun (WGS) entry which is preliminary data.</text>
</comment>
<dbReference type="InterPro" id="IPR043718">
    <property type="entry name" value="DUF5659"/>
</dbReference>
<dbReference type="RefSeq" id="WP_013720959.1">
    <property type="nucleotide sequence ID" value="NZ_JDRY01000170.1"/>
</dbReference>
<dbReference type="Proteomes" id="UP000030014">
    <property type="component" value="Unassembled WGS sequence"/>
</dbReference>
<dbReference type="AlphaFoldDB" id="A0A0A0HY98"/>
<evidence type="ECO:0000313" key="3">
    <source>
        <dbReference type="Proteomes" id="UP000030014"/>
    </source>
</evidence>
<reference evidence="2 3" key="1">
    <citation type="submission" date="2014-01" db="EMBL/GenBank/DDBJ databases">
        <title>Plasmidome dynamics in the species complex Clostridium novyi sensu lato converts strains of independent lineages into distinctly different pathogens.</title>
        <authorList>
            <person name="Skarin H."/>
            <person name="Segerman B."/>
        </authorList>
    </citation>
    <scope>NUCLEOTIDE SEQUENCE [LARGE SCALE GENOMIC DNA]</scope>
    <source>
        <strain evidence="2 3">DC5</strain>
    </source>
</reference>
<dbReference type="EMBL" id="JDRY01000170">
    <property type="protein sequence ID" value="KGM93383.1"/>
    <property type="molecule type" value="Genomic_DNA"/>
</dbReference>
<protein>
    <recommendedName>
        <fullName evidence="1">DUF5659 domain-containing protein</fullName>
    </recommendedName>
</protein>
<evidence type="ECO:0000259" key="1">
    <source>
        <dbReference type="Pfam" id="PF18903"/>
    </source>
</evidence>
<feature type="domain" description="DUF5659" evidence="1">
    <location>
        <begin position="1"/>
        <end position="54"/>
    </location>
</feature>
<dbReference type="Pfam" id="PF18903">
    <property type="entry name" value="DUF5659"/>
    <property type="match status" value="1"/>
</dbReference>
<sequence>MKTIAINSQRMAGWLMFNRFNLVRIESDKRDNSRNVYLFKDTQELRQCMNRYNEFKSMIDE</sequence>
<proteinExistence type="predicted"/>
<name>A0A0A0HY98_CLOBO</name>
<gene>
    <name evidence="2" type="ORF">Z955_15570</name>
</gene>
<organism evidence="2 3">
    <name type="scientific">Clostridium botulinum C/D str. DC5</name>
    <dbReference type="NCBI Taxonomy" id="1443128"/>
    <lineage>
        <taxon>Bacteria</taxon>
        <taxon>Bacillati</taxon>
        <taxon>Bacillota</taxon>
        <taxon>Clostridia</taxon>
        <taxon>Eubacteriales</taxon>
        <taxon>Clostridiaceae</taxon>
        <taxon>Clostridium</taxon>
    </lineage>
</organism>
<accession>A0A0A0HY98</accession>
<evidence type="ECO:0000313" key="2">
    <source>
        <dbReference type="EMBL" id="KGM93383.1"/>
    </source>
</evidence>